<dbReference type="Proteomes" id="UP001652622">
    <property type="component" value="Unplaced"/>
</dbReference>
<dbReference type="GeneID" id="117679723"/>
<reference evidence="3" key="1">
    <citation type="submission" date="2025-08" db="UniProtKB">
        <authorList>
            <consortium name="RefSeq"/>
        </authorList>
    </citation>
    <scope>IDENTIFICATION</scope>
    <source>
        <tissue evidence="3">Blood</tissue>
    </source>
</reference>
<evidence type="ECO:0000313" key="2">
    <source>
        <dbReference type="Proteomes" id="UP001652622"/>
    </source>
</evidence>
<evidence type="ECO:0000256" key="1">
    <source>
        <dbReference type="SAM" id="MobiDB-lite"/>
    </source>
</evidence>
<dbReference type="InterPro" id="IPR026124">
    <property type="entry name" value="Sperm-assoc_Ag8"/>
</dbReference>
<dbReference type="KEGG" id="pgut:117679723"/>
<name>A0A6P9DZ66_PANGU</name>
<sequence length="277" mass="30686">MEPDRAQLPSRGEAAAAPTSAEEPRGSLAETVPCPAERPPDPEAELQAADTHPVELPPCHGVAGPYLGELPAADLQPLPPCVPEAPREPPARGQCLMHNWQEERATNDLDHVPRPEYGTEGFFHRHGHPGLLTLDFLAGMPTTTTMKDSYPLPVKTGLPVRGKREAMMEHLLYQKHSRNLLAGEAYPPSEPMESLSITHRDYKQEFFHSVPPPPIQPHDYRLEQPQTFWLEHAQQVPGTSSIRTGDTPFRKCATFTTPVSECLDQPLLYGPENCPKL</sequence>
<protein>
    <submittedName>
        <fullName evidence="3">Sperm-associated antigen 8</fullName>
    </submittedName>
</protein>
<dbReference type="GO" id="GO:0045944">
    <property type="term" value="P:positive regulation of transcription by RNA polymerase II"/>
    <property type="evidence" value="ECO:0007669"/>
    <property type="project" value="TreeGrafter"/>
</dbReference>
<proteinExistence type="predicted"/>
<dbReference type="AlphaFoldDB" id="A0A6P9DZ66"/>
<organism evidence="2 3">
    <name type="scientific">Pantherophis guttatus</name>
    <name type="common">Corn snake</name>
    <name type="synonym">Elaphe guttata</name>
    <dbReference type="NCBI Taxonomy" id="94885"/>
    <lineage>
        <taxon>Eukaryota</taxon>
        <taxon>Metazoa</taxon>
        <taxon>Chordata</taxon>
        <taxon>Craniata</taxon>
        <taxon>Vertebrata</taxon>
        <taxon>Euteleostomi</taxon>
        <taxon>Lepidosauria</taxon>
        <taxon>Squamata</taxon>
        <taxon>Bifurcata</taxon>
        <taxon>Unidentata</taxon>
        <taxon>Episquamata</taxon>
        <taxon>Toxicofera</taxon>
        <taxon>Serpentes</taxon>
        <taxon>Colubroidea</taxon>
        <taxon>Colubridae</taxon>
        <taxon>Colubrinae</taxon>
        <taxon>Pantherophis</taxon>
    </lineage>
</organism>
<dbReference type="RefSeq" id="XP_034297776.1">
    <property type="nucleotide sequence ID" value="XM_034441885.2"/>
</dbReference>
<dbReference type="GO" id="GO:0005737">
    <property type="term" value="C:cytoplasm"/>
    <property type="evidence" value="ECO:0007669"/>
    <property type="project" value="TreeGrafter"/>
</dbReference>
<gene>
    <name evidence="3" type="primary">SPAG8</name>
</gene>
<dbReference type="GO" id="GO:0005634">
    <property type="term" value="C:nucleus"/>
    <property type="evidence" value="ECO:0007669"/>
    <property type="project" value="TreeGrafter"/>
</dbReference>
<dbReference type="Pfam" id="PF22584">
    <property type="entry name" value="CFAP143"/>
    <property type="match status" value="1"/>
</dbReference>
<dbReference type="CTD" id="26206"/>
<keyword evidence="2" id="KW-1185">Reference proteome</keyword>
<dbReference type="OMA" id="PFRKCAT"/>
<dbReference type="PANTHER" id="PTHR15510">
    <property type="entry name" value="SPERM-ASSOCIATED ANTIGEN 8"/>
    <property type="match status" value="1"/>
</dbReference>
<dbReference type="GO" id="GO:0008017">
    <property type="term" value="F:microtubule binding"/>
    <property type="evidence" value="ECO:0007669"/>
    <property type="project" value="InterPro"/>
</dbReference>
<accession>A0A6P9DZ66</accession>
<dbReference type="PANTHER" id="PTHR15510:SF5">
    <property type="entry name" value="SPERM-ASSOCIATED ANTIGEN 8"/>
    <property type="match status" value="1"/>
</dbReference>
<feature type="region of interest" description="Disordered" evidence="1">
    <location>
        <begin position="1"/>
        <end position="56"/>
    </location>
</feature>
<evidence type="ECO:0000313" key="3">
    <source>
        <dbReference type="RefSeq" id="XP_034297776.1"/>
    </source>
</evidence>